<evidence type="ECO:0000256" key="1">
    <source>
        <dbReference type="SAM" id="MobiDB-lite"/>
    </source>
</evidence>
<reference evidence="2" key="1">
    <citation type="submission" date="2021-06" db="EMBL/GenBank/DDBJ databases">
        <authorList>
            <person name="Kallberg Y."/>
            <person name="Tangrot J."/>
            <person name="Rosling A."/>
        </authorList>
    </citation>
    <scope>NUCLEOTIDE SEQUENCE</scope>
    <source>
        <strain evidence="2">IN212</strain>
    </source>
</reference>
<name>A0A9N9HL68_9GLOM</name>
<accession>A0A9N9HL68</accession>
<feature type="region of interest" description="Disordered" evidence="1">
    <location>
        <begin position="1"/>
        <end position="44"/>
    </location>
</feature>
<dbReference type="Proteomes" id="UP000789396">
    <property type="component" value="Unassembled WGS sequence"/>
</dbReference>
<dbReference type="EMBL" id="CAJVPZ010019433">
    <property type="protein sequence ID" value="CAG8694111.1"/>
    <property type="molecule type" value="Genomic_DNA"/>
</dbReference>
<dbReference type="OrthoDB" id="2378361at2759"/>
<feature type="compositionally biased region" description="Basic and acidic residues" evidence="1">
    <location>
        <begin position="20"/>
        <end position="31"/>
    </location>
</feature>
<protein>
    <submittedName>
        <fullName evidence="2">1794_t:CDS:1</fullName>
    </submittedName>
</protein>
<dbReference type="AlphaFoldDB" id="A0A9N9HL68"/>
<evidence type="ECO:0000313" key="2">
    <source>
        <dbReference type="EMBL" id="CAG8694111.1"/>
    </source>
</evidence>
<feature type="compositionally biased region" description="Polar residues" evidence="1">
    <location>
        <begin position="1"/>
        <end position="17"/>
    </location>
</feature>
<comment type="caution">
    <text evidence="2">The sequence shown here is derived from an EMBL/GenBank/DDBJ whole genome shotgun (WGS) entry which is preliminary data.</text>
</comment>
<organism evidence="2 3">
    <name type="scientific">Racocetra fulgida</name>
    <dbReference type="NCBI Taxonomy" id="60492"/>
    <lineage>
        <taxon>Eukaryota</taxon>
        <taxon>Fungi</taxon>
        <taxon>Fungi incertae sedis</taxon>
        <taxon>Mucoromycota</taxon>
        <taxon>Glomeromycotina</taxon>
        <taxon>Glomeromycetes</taxon>
        <taxon>Diversisporales</taxon>
        <taxon>Gigasporaceae</taxon>
        <taxon>Racocetra</taxon>
    </lineage>
</organism>
<evidence type="ECO:0000313" key="3">
    <source>
        <dbReference type="Proteomes" id="UP000789396"/>
    </source>
</evidence>
<sequence>LSETSKSSQNGISSDPTIVSERDAFEKREPIDFTSFNPARDNIR</sequence>
<gene>
    <name evidence="2" type="ORF">RFULGI_LOCUS10129</name>
</gene>
<feature type="non-terminal residue" evidence="2">
    <location>
        <position position="1"/>
    </location>
</feature>
<proteinExistence type="predicted"/>
<keyword evidence="3" id="KW-1185">Reference proteome</keyword>